<keyword evidence="2" id="KW-1185">Reference proteome</keyword>
<dbReference type="AlphaFoldDB" id="A0A147I0D8"/>
<name>A0A147I0D8_9SPHN</name>
<protein>
    <submittedName>
        <fullName evidence="1">Uncharacterized protein</fullName>
    </submittedName>
</protein>
<dbReference type="EMBL" id="LDTB01000046">
    <property type="protein sequence ID" value="KTT70867.1"/>
    <property type="molecule type" value="Genomic_DNA"/>
</dbReference>
<gene>
    <name evidence="1" type="ORF">NS334_11595</name>
</gene>
<sequence length="119" mass="12865">MEESVKANDVHIIDRADIRKARRSLFGLSVPALSVLGDGPDENKRDVFTEISAAVAGTRANRGGRIDITLSGDDGAIWQVTDPMPFPPKAGAEVRIRKGAMGGFFLNVGGRSYRAIRIR</sequence>
<proteinExistence type="predicted"/>
<dbReference type="Proteomes" id="UP000074310">
    <property type="component" value="Unassembled WGS sequence"/>
</dbReference>
<accession>A0A147I0D8</accession>
<evidence type="ECO:0000313" key="2">
    <source>
        <dbReference type="Proteomes" id="UP000074310"/>
    </source>
</evidence>
<reference evidence="1 2" key="1">
    <citation type="journal article" date="2016" name="Front. Microbiol.">
        <title>Genomic Resource of Rice Seed Associated Bacteria.</title>
        <authorList>
            <person name="Midha S."/>
            <person name="Bansal K."/>
            <person name="Sharma S."/>
            <person name="Kumar N."/>
            <person name="Patil P.P."/>
            <person name="Chaudhry V."/>
            <person name="Patil P.B."/>
        </authorList>
    </citation>
    <scope>NUCLEOTIDE SEQUENCE [LARGE SCALE GENOMIC DNA]</scope>
    <source>
        <strain evidence="1 2">NS334</strain>
    </source>
</reference>
<evidence type="ECO:0000313" key="1">
    <source>
        <dbReference type="EMBL" id="KTT70867.1"/>
    </source>
</evidence>
<organism evidence="1 2">
    <name type="scientific">Sphingomonas endophytica</name>
    <dbReference type="NCBI Taxonomy" id="869719"/>
    <lineage>
        <taxon>Bacteria</taxon>
        <taxon>Pseudomonadati</taxon>
        <taxon>Pseudomonadota</taxon>
        <taxon>Alphaproteobacteria</taxon>
        <taxon>Sphingomonadales</taxon>
        <taxon>Sphingomonadaceae</taxon>
        <taxon>Sphingomonas</taxon>
    </lineage>
</organism>
<comment type="caution">
    <text evidence="1">The sequence shown here is derived from an EMBL/GenBank/DDBJ whole genome shotgun (WGS) entry which is preliminary data.</text>
</comment>
<dbReference type="PATRIC" id="fig|869719.3.peg.2262"/>